<dbReference type="AlphaFoldDB" id="A0A0H5C6H3"/>
<dbReference type="PANTHER" id="PTHR11158">
    <property type="entry name" value="MSF1/PX19 RELATED"/>
    <property type="match status" value="1"/>
</dbReference>
<feature type="domain" description="PRELI/MSF1" evidence="1">
    <location>
        <begin position="1"/>
        <end position="174"/>
    </location>
</feature>
<dbReference type="Proteomes" id="UP000038830">
    <property type="component" value="Unassembled WGS sequence"/>
</dbReference>
<dbReference type="EMBL" id="CDQK01000005">
    <property type="protein sequence ID" value="CEP23770.1"/>
    <property type="molecule type" value="Genomic_DNA"/>
</dbReference>
<dbReference type="Pfam" id="PF04707">
    <property type="entry name" value="PRELI"/>
    <property type="match status" value="1"/>
</dbReference>
<protein>
    <recommendedName>
        <fullName evidence="1">PRELI/MSF1 domain-containing protein</fullName>
    </recommendedName>
</protein>
<gene>
    <name evidence="2" type="ORF">BN1211_4427</name>
</gene>
<dbReference type="InterPro" id="IPR006797">
    <property type="entry name" value="PRELI/MSF1_dom"/>
</dbReference>
<dbReference type="PROSITE" id="PS50904">
    <property type="entry name" value="PRELI_MSF1"/>
    <property type="match status" value="1"/>
</dbReference>
<dbReference type="InterPro" id="IPR037365">
    <property type="entry name" value="Slowmo/Ups"/>
</dbReference>
<reference evidence="3" key="1">
    <citation type="journal article" date="2015" name="J. Biotechnol.">
        <title>The structure of the Cyberlindnera jadinii genome and its relation to Candida utilis analyzed by the occurrence of single nucleotide polymorphisms.</title>
        <authorList>
            <person name="Rupp O."/>
            <person name="Brinkrolf K."/>
            <person name="Buerth C."/>
            <person name="Kunigo M."/>
            <person name="Schneider J."/>
            <person name="Jaenicke S."/>
            <person name="Goesmann A."/>
            <person name="Puehler A."/>
            <person name="Jaeger K.-E."/>
            <person name="Ernst J.F."/>
        </authorList>
    </citation>
    <scope>NUCLEOTIDE SEQUENCE [LARGE SCALE GENOMIC DNA]</scope>
    <source>
        <strain evidence="3">ATCC 18201 / CBS 1600 / BCRC 20928 / JCM 3617 / NBRC 0987 / NRRL Y-1542</strain>
    </source>
</reference>
<evidence type="ECO:0000313" key="3">
    <source>
        <dbReference type="Proteomes" id="UP000038830"/>
    </source>
</evidence>
<name>A0A0H5C6H3_CYBJN</name>
<dbReference type="GO" id="GO:0005758">
    <property type="term" value="C:mitochondrial intermembrane space"/>
    <property type="evidence" value="ECO:0007669"/>
    <property type="project" value="InterPro"/>
</dbReference>
<evidence type="ECO:0000259" key="1">
    <source>
        <dbReference type="PROSITE" id="PS50904"/>
    </source>
</evidence>
<accession>A0A0H5C6H3</accession>
<evidence type="ECO:0000313" key="2">
    <source>
        <dbReference type="EMBL" id="CEP23770.1"/>
    </source>
</evidence>
<sequence>MKLFENDCQFHYPWDQVTAANWRKYPNEMSTHVVAVDVLRRELDPSKSVLTTERLITCKQGIPSWLQYIVGGKNVSYVREVSVVDLNNQTLTMRSVNLTMCHLLKVFETVTYTPHPNDHNITIFNQEAKITAYGAFQRVCNKVEDWSLERFHQNAQKGKQGFENVLKVFNEQWDELRELKIVDKVVKSVDTSIDIVKNEIVHETEKLKKELVDELSASIDAEKLKNELYKETDKLLEDAELVSKSIINECYDMIKKAFKRD</sequence>
<organism evidence="2 3">
    <name type="scientific">Cyberlindnera jadinii (strain ATCC 18201 / CBS 1600 / BCRC 20928 / JCM 3617 / NBRC 0987 / NRRL Y-1542)</name>
    <name type="common">Torula yeast</name>
    <name type="synonym">Candida utilis</name>
    <dbReference type="NCBI Taxonomy" id="983966"/>
    <lineage>
        <taxon>Eukaryota</taxon>
        <taxon>Fungi</taxon>
        <taxon>Dikarya</taxon>
        <taxon>Ascomycota</taxon>
        <taxon>Saccharomycotina</taxon>
        <taxon>Saccharomycetes</taxon>
        <taxon>Phaffomycetales</taxon>
        <taxon>Phaffomycetaceae</taxon>
        <taxon>Cyberlindnera</taxon>
    </lineage>
</organism>
<proteinExistence type="predicted"/>